<dbReference type="InterPro" id="IPR036390">
    <property type="entry name" value="WH_DNA-bd_sf"/>
</dbReference>
<organism evidence="6 7">
    <name type="scientific">Neisseria chenwenguii</name>
    <dbReference type="NCBI Taxonomy" id="1853278"/>
    <lineage>
        <taxon>Bacteria</taxon>
        <taxon>Pseudomonadati</taxon>
        <taxon>Pseudomonadota</taxon>
        <taxon>Betaproteobacteria</taxon>
        <taxon>Neisseriales</taxon>
        <taxon>Neisseriaceae</taxon>
        <taxon>Neisseria</taxon>
    </lineage>
</organism>
<evidence type="ECO:0000256" key="3">
    <source>
        <dbReference type="ARBA" id="ARBA00023125"/>
    </source>
</evidence>
<name>A0A220RZV3_9NEIS</name>
<sequence length="300" mass="33434">MNSILFNQLTIFHAIADTGSLSAAAKRLGMTAPSVSKSLKLLEQDLGVSLFYRTTRHISLTEEGTRLREQTATAVRSLETAVNELKNSTDKISGSVKITLSRFAYYLVLRPVLTQIRQSYPDVLLEISVNDATVDIVQQGFDLGIRFADTLDEGMIARRVLPPFQLGLYAAKSYTQRFGLPQTPDELSAHDFIAYRFGTANRLSPLILDIDGINTPITTRNTLIMNDIDAVMDAVKMGLGLGQTFAPIFDEREDRADFVAVLPQHWRTFPPVSLYYQEHSKNRRCVRAVVALILGYFQGG</sequence>
<keyword evidence="7" id="KW-1185">Reference proteome</keyword>
<dbReference type="EMBL" id="CP022278">
    <property type="protein sequence ID" value="ASK26646.1"/>
    <property type="molecule type" value="Genomic_DNA"/>
</dbReference>
<evidence type="ECO:0000259" key="5">
    <source>
        <dbReference type="PROSITE" id="PS50931"/>
    </source>
</evidence>
<dbReference type="Gene3D" id="1.10.10.10">
    <property type="entry name" value="Winged helix-like DNA-binding domain superfamily/Winged helix DNA-binding domain"/>
    <property type="match status" value="1"/>
</dbReference>
<evidence type="ECO:0000256" key="4">
    <source>
        <dbReference type="ARBA" id="ARBA00023163"/>
    </source>
</evidence>
<dbReference type="KEGG" id="nei:BG910_01820"/>
<keyword evidence="3" id="KW-0238">DNA-binding</keyword>
<dbReference type="FunFam" id="1.10.10.10:FF:000001">
    <property type="entry name" value="LysR family transcriptional regulator"/>
    <property type="match status" value="1"/>
</dbReference>
<dbReference type="InterPro" id="IPR058163">
    <property type="entry name" value="LysR-type_TF_proteobact-type"/>
</dbReference>
<dbReference type="PROSITE" id="PS50931">
    <property type="entry name" value="HTH_LYSR"/>
    <property type="match status" value="1"/>
</dbReference>
<evidence type="ECO:0000313" key="6">
    <source>
        <dbReference type="EMBL" id="ASK26646.1"/>
    </source>
</evidence>
<dbReference type="RefSeq" id="WP_089035368.1">
    <property type="nucleotide sequence ID" value="NZ_CP022278.1"/>
</dbReference>
<accession>A0A220RZV3</accession>
<keyword evidence="2" id="KW-0805">Transcription regulation</keyword>
<evidence type="ECO:0000256" key="1">
    <source>
        <dbReference type="ARBA" id="ARBA00009437"/>
    </source>
</evidence>
<dbReference type="AlphaFoldDB" id="A0A220RZV3"/>
<dbReference type="PANTHER" id="PTHR30537">
    <property type="entry name" value="HTH-TYPE TRANSCRIPTIONAL REGULATOR"/>
    <property type="match status" value="1"/>
</dbReference>
<keyword evidence="4" id="KW-0804">Transcription</keyword>
<reference evidence="6 7" key="1">
    <citation type="submission" date="2017-06" db="EMBL/GenBank/DDBJ databases">
        <title>Neisseria chenwenguii sp. nov., isolated from the intestinal contents of Tibetan Plateau Pika in Yushu, Qinghai Province, China.</title>
        <authorList>
            <person name="Zhang G."/>
        </authorList>
    </citation>
    <scope>NUCLEOTIDE SEQUENCE [LARGE SCALE GENOMIC DNA]</scope>
    <source>
        <strain evidence="6 7">10023</strain>
    </source>
</reference>
<dbReference type="SUPFAM" id="SSF46785">
    <property type="entry name" value="Winged helix' DNA-binding domain"/>
    <property type="match status" value="1"/>
</dbReference>
<proteinExistence type="inferred from homology"/>
<evidence type="ECO:0000256" key="2">
    <source>
        <dbReference type="ARBA" id="ARBA00023015"/>
    </source>
</evidence>
<dbReference type="Gene3D" id="3.40.190.290">
    <property type="match status" value="1"/>
</dbReference>
<dbReference type="InterPro" id="IPR000847">
    <property type="entry name" value="LysR_HTH_N"/>
</dbReference>
<dbReference type="Pfam" id="PF03466">
    <property type="entry name" value="LysR_substrate"/>
    <property type="match status" value="1"/>
</dbReference>
<dbReference type="PANTHER" id="PTHR30537:SF5">
    <property type="entry name" value="HTH-TYPE TRANSCRIPTIONAL ACTIVATOR TTDR-RELATED"/>
    <property type="match status" value="1"/>
</dbReference>
<dbReference type="GO" id="GO:0003677">
    <property type="term" value="F:DNA binding"/>
    <property type="evidence" value="ECO:0007669"/>
    <property type="project" value="UniProtKB-KW"/>
</dbReference>
<dbReference type="PRINTS" id="PR00039">
    <property type="entry name" value="HTHLYSR"/>
</dbReference>
<protein>
    <submittedName>
        <fullName evidence="6">LysR family transcriptional regulator</fullName>
    </submittedName>
</protein>
<dbReference type="InterPro" id="IPR005119">
    <property type="entry name" value="LysR_subst-bd"/>
</dbReference>
<evidence type="ECO:0000313" key="7">
    <source>
        <dbReference type="Proteomes" id="UP000198238"/>
    </source>
</evidence>
<dbReference type="GO" id="GO:0003700">
    <property type="term" value="F:DNA-binding transcription factor activity"/>
    <property type="evidence" value="ECO:0007669"/>
    <property type="project" value="InterPro"/>
</dbReference>
<dbReference type="Proteomes" id="UP000198238">
    <property type="component" value="Chromosome"/>
</dbReference>
<dbReference type="SUPFAM" id="SSF53850">
    <property type="entry name" value="Periplasmic binding protein-like II"/>
    <property type="match status" value="1"/>
</dbReference>
<dbReference type="InterPro" id="IPR036388">
    <property type="entry name" value="WH-like_DNA-bd_sf"/>
</dbReference>
<comment type="similarity">
    <text evidence="1">Belongs to the LysR transcriptional regulatory family.</text>
</comment>
<feature type="domain" description="HTH lysR-type" evidence="5">
    <location>
        <begin position="4"/>
        <end position="61"/>
    </location>
</feature>
<dbReference type="Pfam" id="PF00126">
    <property type="entry name" value="HTH_1"/>
    <property type="match status" value="1"/>
</dbReference>
<gene>
    <name evidence="6" type="ORF">BG910_01820</name>
</gene>